<sequence length="1117" mass="125391">MDTSPSKRFSKLSEELCSLLSVTVKERNKENLNVVIDELNALPYKAELFIPKHEAGALINVLCFNVKPVDEFLAAKTSHLINSIIIKQNIQFSSEFLWKVMWWHIECLKKCSEFILPDILHNLQCIMQSNLQATHKFADALIGKQGILINILSVDNSYQLNTHSSFQICLPALKCILCLITTLDENNSMDQQYFSTTDIKQHISEVVIRFLMKDLTKSQDEFLYCKVVISALRVLSHLYFSDHNVNFSLPEVIGICRHFILFGLVKQNSKPERIMPSQQSIAPVPMKITPKGGKKQKLRKQRNNAIESLKKEIPVSDHSLMKDVDNFENNSAYKPISKNYLEPYKTRNCWVLTSDSDMSDVENSREAKMIALKSRVRQSAANLFLVLFKIKDKKDIFGYWWALLPDSPDAINWHADQNAKKTLAYCAVTDPIASSRASTLSVILALLSGSRMYLAQAEISKKDNASFIPFSVTLGYIITCMHKILTGILDNERSHAVIIVALKCCAALVQATPYHKVQEGLITDLVRSTRKYLVHRDVTLQVGALITIGCVLSVDPKVDEILKAMEKDTLLTKTSNINEVNKPDTEECDDFEEGYSDDDIFVAIDSESTINKEVKEDNDKLKIRNCFKSWILDICFKNIGWLYKGDEIMRCNPSAIPIILESLQVLSAIAFHHLSELLKSHVTLLADVLCELLQHEHHDVVLQAARTVSVIADGIQKLEQIDQSPPLNQCIYMWEKLLTPLSLVLQCHDNAAAKAVVCDCIANIGEKSFKELPSRQQMLCCALLVGSCSDEEATVRAAAVRALAMAVMFRTLREDICFVSDCCENILRALAEPTLVVRIKAAWALGNLSDALVLNTEEPELDDIGDDLLVRLLEVSIKCANDNDKVKMSATRALGNLIRLINKENLINKPQIRTLCEMAIEKLLDCACKVTNMKVRWNACYALGNAMKNEHLFTSFNGWQSQVLPSLCTLARECKNLKVRINAAVALRACGARAHVGALLPLLCRELLAAMDSAAHLDDFTEYRHKDNLIEQLCVTFAHICCLLKPSDLTDILDPLVFHGDCAKSLFTQVYLKLPPENASCLKILQAAKFVTMDLIAENDNQAPALGILQEIFILDF</sequence>
<evidence type="ECO:0000259" key="1">
    <source>
        <dbReference type="Pfam" id="PF13251"/>
    </source>
</evidence>
<evidence type="ECO:0000313" key="3">
    <source>
        <dbReference type="Proteomes" id="UP000691718"/>
    </source>
</evidence>
<dbReference type="OrthoDB" id="66533at2759"/>
<dbReference type="EMBL" id="CAJQZP010001435">
    <property type="protein sequence ID" value="CAG5046015.1"/>
    <property type="molecule type" value="Genomic_DNA"/>
</dbReference>
<protein>
    <submittedName>
        <fullName evidence="2">(apollo) hypothetical protein</fullName>
    </submittedName>
</protein>
<proteinExistence type="predicted"/>
<dbReference type="Pfam" id="PF13251">
    <property type="entry name" value="DUF4042"/>
    <property type="match status" value="1"/>
</dbReference>
<organism evidence="2 3">
    <name type="scientific">Parnassius apollo</name>
    <name type="common">Apollo butterfly</name>
    <name type="synonym">Papilio apollo</name>
    <dbReference type="NCBI Taxonomy" id="110799"/>
    <lineage>
        <taxon>Eukaryota</taxon>
        <taxon>Metazoa</taxon>
        <taxon>Ecdysozoa</taxon>
        <taxon>Arthropoda</taxon>
        <taxon>Hexapoda</taxon>
        <taxon>Insecta</taxon>
        <taxon>Pterygota</taxon>
        <taxon>Neoptera</taxon>
        <taxon>Endopterygota</taxon>
        <taxon>Lepidoptera</taxon>
        <taxon>Glossata</taxon>
        <taxon>Ditrysia</taxon>
        <taxon>Papilionoidea</taxon>
        <taxon>Papilionidae</taxon>
        <taxon>Parnassiinae</taxon>
        <taxon>Parnassini</taxon>
        <taxon>Parnassius</taxon>
        <taxon>Parnassius</taxon>
    </lineage>
</organism>
<keyword evidence="3" id="KW-1185">Reference proteome</keyword>
<accession>A0A8S3XWR8</accession>
<dbReference type="AlphaFoldDB" id="A0A8S3XWR8"/>
<dbReference type="Proteomes" id="UP000691718">
    <property type="component" value="Unassembled WGS sequence"/>
</dbReference>
<dbReference type="InterPro" id="IPR052107">
    <property type="entry name" value="HEAT6"/>
</dbReference>
<dbReference type="PANTHER" id="PTHR13366:SF0">
    <property type="entry name" value="HEAT REPEAT-CONTAINING PROTEIN 6"/>
    <property type="match status" value="1"/>
</dbReference>
<dbReference type="PANTHER" id="PTHR13366">
    <property type="entry name" value="MALARIA ANTIGEN-RELATED"/>
    <property type="match status" value="1"/>
</dbReference>
<feature type="domain" description="DUF4042" evidence="1">
    <location>
        <begin position="375"/>
        <end position="560"/>
    </location>
</feature>
<gene>
    <name evidence="2" type="ORF">PAPOLLO_LOCUS23430</name>
</gene>
<reference evidence="2" key="1">
    <citation type="submission" date="2021-04" db="EMBL/GenBank/DDBJ databases">
        <authorList>
            <person name="Tunstrom K."/>
        </authorList>
    </citation>
    <scope>NUCLEOTIDE SEQUENCE</scope>
</reference>
<name>A0A8S3XWR8_PARAO</name>
<dbReference type="InterPro" id="IPR025283">
    <property type="entry name" value="DUF4042"/>
</dbReference>
<comment type="caution">
    <text evidence="2">The sequence shown here is derived from an EMBL/GenBank/DDBJ whole genome shotgun (WGS) entry which is preliminary data.</text>
</comment>
<evidence type="ECO:0000313" key="2">
    <source>
        <dbReference type="EMBL" id="CAG5046015.1"/>
    </source>
</evidence>